<gene>
    <name evidence="2" type="ORF">F1B92_04475</name>
</gene>
<dbReference type="AlphaFoldDB" id="A0A6L5WHQ9"/>
<keyword evidence="1" id="KW-0732">Signal</keyword>
<comment type="caution">
    <text evidence="2">The sequence shown here is derived from an EMBL/GenBank/DDBJ whole genome shotgun (WGS) entry which is preliminary data.</text>
</comment>
<evidence type="ECO:0000313" key="3">
    <source>
        <dbReference type="Proteomes" id="UP000476338"/>
    </source>
</evidence>
<proteinExistence type="predicted"/>
<keyword evidence="3" id="KW-1185">Reference proteome</keyword>
<reference evidence="2 3" key="2">
    <citation type="submission" date="2020-03" db="EMBL/GenBank/DDBJ databases">
        <title>Campylobacter portucalensis sp. nov., a new species of Campylobacter isolated from the reproductive tract of bulls.</title>
        <authorList>
            <person name="Silva M.F."/>
            <person name="Pereira G."/>
            <person name="Carneiro C."/>
            <person name="Hemphill A."/>
            <person name="Mateus L."/>
            <person name="Lopes-Da-Costa L."/>
            <person name="Silva E."/>
        </authorList>
    </citation>
    <scope>NUCLEOTIDE SEQUENCE [LARGE SCALE GENOMIC DNA]</scope>
    <source>
        <strain evidence="2 3">FMV-PI01</strain>
    </source>
</reference>
<dbReference type="Proteomes" id="UP000476338">
    <property type="component" value="Unassembled WGS sequence"/>
</dbReference>
<feature type="chain" id="PRO_5026649644" description="Beta-lactamase" evidence="1">
    <location>
        <begin position="18"/>
        <end position="158"/>
    </location>
</feature>
<feature type="signal peptide" evidence="1">
    <location>
        <begin position="1"/>
        <end position="17"/>
    </location>
</feature>
<organism evidence="2 3">
    <name type="scientific">Campylobacter portucalensis</name>
    <dbReference type="NCBI Taxonomy" id="2608384"/>
    <lineage>
        <taxon>Bacteria</taxon>
        <taxon>Pseudomonadati</taxon>
        <taxon>Campylobacterota</taxon>
        <taxon>Epsilonproteobacteria</taxon>
        <taxon>Campylobacterales</taxon>
        <taxon>Campylobacteraceae</taxon>
        <taxon>Campylobacter</taxon>
    </lineage>
</organism>
<evidence type="ECO:0000256" key="1">
    <source>
        <dbReference type="SAM" id="SignalP"/>
    </source>
</evidence>
<dbReference type="SUPFAM" id="SSF81901">
    <property type="entry name" value="HCP-like"/>
    <property type="match status" value="1"/>
</dbReference>
<evidence type="ECO:0008006" key="4">
    <source>
        <dbReference type="Google" id="ProtNLM"/>
    </source>
</evidence>
<name>A0A6L5WHQ9_9BACT</name>
<reference evidence="2 3" key="1">
    <citation type="submission" date="2019-09" db="EMBL/GenBank/DDBJ databases">
        <authorList>
            <person name="Silva M."/>
            <person name="Pereira G."/>
            <person name="Lopes-Da-Costa L."/>
            <person name="Silva E."/>
        </authorList>
    </citation>
    <scope>NUCLEOTIDE SEQUENCE [LARGE SCALE GENOMIC DNA]</scope>
    <source>
        <strain evidence="2 3">FMV-PI01</strain>
    </source>
</reference>
<evidence type="ECO:0000313" key="2">
    <source>
        <dbReference type="EMBL" id="MSN96436.1"/>
    </source>
</evidence>
<dbReference type="RefSeq" id="WP_154570705.1">
    <property type="nucleotide sequence ID" value="NZ_VWSJ01000012.1"/>
</dbReference>
<protein>
    <recommendedName>
        <fullName evidence="4">Beta-lactamase</fullName>
    </recommendedName>
</protein>
<dbReference type="EMBL" id="VWSJ01000012">
    <property type="protein sequence ID" value="MSN96436.1"/>
    <property type="molecule type" value="Genomic_DNA"/>
</dbReference>
<accession>A0A6L5WHQ9</accession>
<sequence>MKKIFFVFIFIGSFLFAENFNFNPASDNISKLDNFCAKSYKSGIKLDNDLKNIQICDNQTKNALDFYVKNCNVNNALFCYLASFIYENSGNQFNKSFNNKKEAEKYRNLGCDYGYPEACLVATLEYSINGQKQLKDKYMKKYCKLTNYKSKLNCEEYK</sequence>